<keyword evidence="6" id="KW-0498">Mitosis</keyword>
<evidence type="ECO:0000256" key="16">
    <source>
        <dbReference type="SAM" id="MobiDB-lite"/>
    </source>
</evidence>
<evidence type="ECO:0000256" key="8">
    <source>
        <dbReference type="ARBA" id="ARBA00022840"/>
    </source>
</evidence>
<dbReference type="Pfam" id="PF22923">
    <property type="entry name" value="KIF2A-like_1st"/>
    <property type="match status" value="1"/>
</dbReference>
<feature type="domain" description="Kinesin motor" evidence="17">
    <location>
        <begin position="277"/>
        <end position="610"/>
    </location>
</feature>
<keyword evidence="8 14" id="KW-0067">ATP-binding</keyword>
<dbReference type="Proteomes" id="UP001175271">
    <property type="component" value="Unassembled WGS sequence"/>
</dbReference>
<dbReference type="InterPro" id="IPR054473">
    <property type="entry name" value="KIF2A-like_N"/>
</dbReference>
<keyword evidence="10 14" id="KW-0505">Motor protein</keyword>
<accession>A0AA39IFN2</accession>
<evidence type="ECO:0000256" key="13">
    <source>
        <dbReference type="ARBA" id="ARBA00061030"/>
    </source>
</evidence>
<evidence type="ECO:0000256" key="5">
    <source>
        <dbReference type="ARBA" id="ARBA00022741"/>
    </source>
</evidence>
<dbReference type="PRINTS" id="PR00380">
    <property type="entry name" value="KINESINHEAVY"/>
</dbReference>
<dbReference type="Pfam" id="PF00225">
    <property type="entry name" value="Kinesin"/>
    <property type="match status" value="1"/>
</dbReference>
<comment type="caution">
    <text evidence="18">The sequence shown here is derived from an EMBL/GenBank/DDBJ whole genome shotgun (WGS) entry which is preliminary data.</text>
</comment>
<reference evidence="18" key="1">
    <citation type="submission" date="2023-06" db="EMBL/GenBank/DDBJ databases">
        <title>Genomic analysis of the entomopathogenic nematode Steinernema hermaphroditum.</title>
        <authorList>
            <person name="Schwarz E.M."/>
            <person name="Heppert J.K."/>
            <person name="Baniya A."/>
            <person name="Schwartz H.T."/>
            <person name="Tan C.-H."/>
            <person name="Antoshechkin I."/>
            <person name="Sternberg P.W."/>
            <person name="Goodrich-Blair H."/>
            <person name="Dillman A.R."/>
        </authorList>
    </citation>
    <scope>NUCLEOTIDE SEQUENCE</scope>
    <source>
        <strain evidence="18">PS9179</strain>
        <tissue evidence="18">Whole animal</tissue>
    </source>
</reference>
<keyword evidence="2" id="KW-0963">Cytoplasm</keyword>
<dbReference type="GO" id="GO:0007018">
    <property type="term" value="P:microtubule-based movement"/>
    <property type="evidence" value="ECO:0007669"/>
    <property type="project" value="InterPro"/>
</dbReference>
<dbReference type="PROSITE" id="PS50067">
    <property type="entry name" value="KINESIN_MOTOR_2"/>
    <property type="match status" value="1"/>
</dbReference>
<dbReference type="PANTHER" id="PTHR47971">
    <property type="entry name" value="KINESIN-RELATED PROTEIN 6"/>
    <property type="match status" value="1"/>
</dbReference>
<feature type="compositionally biased region" description="Polar residues" evidence="16">
    <location>
        <begin position="198"/>
        <end position="207"/>
    </location>
</feature>
<keyword evidence="19" id="KW-1185">Reference proteome</keyword>
<evidence type="ECO:0000259" key="17">
    <source>
        <dbReference type="PROSITE" id="PS50067"/>
    </source>
</evidence>
<evidence type="ECO:0000256" key="14">
    <source>
        <dbReference type="PROSITE-ProRule" id="PRU00283"/>
    </source>
</evidence>
<dbReference type="GO" id="GO:0003777">
    <property type="term" value="F:microtubule motor activity"/>
    <property type="evidence" value="ECO:0007669"/>
    <property type="project" value="InterPro"/>
</dbReference>
<evidence type="ECO:0000256" key="9">
    <source>
        <dbReference type="ARBA" id="ARBA00023054"/>
    </source>
</evidence>
<organism evidence="18 19">
    <name type="scientific">Steinernema hermaphroditum</name>
    <dbReference type="NCBI Taxonomy" id="289476"/>
    <lineage>
        <taxon>Eukaryota</taxon>
        <taxon>Metazoa</taxon>
        <taxon>Ecdysozoa</taxon>
        <taxon>Nematoda</taxon>
        <taxon>Chromadorea</taxon>
        <taxon>Rhabditida</taxon>
        <taxon>Tylenchina</taxon>
        <taxon>Panagrolaimomorpha</taxon>
        <taxon>Strongyloidoidea</taxon>
        <taxon>Steinernematidae</taxon>
        <taxon>Steinernema</taxon>
    </lineage>
</organism>
<dbReference type="InterPro" id="IPR019821">
    <property type="entry name" value="Kinesin_motor_CS"/>
</dbReference>
<keyword evidence="5 14" id="KW-0547">Nucleotide-binding</keyword>
<dbReference type="GO" id="GO:0005524">
    <property type="term" value="F:ATP binding"/>
    <property type="evidence" value="ECO:0007669"/>
    <property type="project" value="UniProtKB-UniRule"/>
</dbReference>
<comment type="similarity">
    <text evidence="13">Belongs to the TRAFAC class myosin-kinesin ATPase superfamily. Kinesin family. KIN-13 subfamily.</text>
</comment>
<dbReference type="GO" id="GO:0051301">
    <property type="term" value="P:cell division"/>
    <property type="evidence" value="ECO:0007669"/>
    <property type="project" value="UniProtKB-KW"/>
</dbReference>
<comment type="subcellular location">
    <subcellularLocation>
        <location evidence="1">Cytoplasm</location>
        <location evidence="1">Cytoskeleton</location>
        <location evidence="1">Spindle pole</location>
    </subcellularLocation>
</comment>
<keyword evidence="9" id="KW-0175">Coiled coil</keyword>
<dbReference type="InterPro" id="IPR027417">
    <property type="entry name" value="P-loop_NTPase"/>
</dbReference>
<evidence type="ECO:0000256" key="2">
    <source>
        <dbReference type="ARBA" id="ARBA00022490"/>
    </source>
</evidence>
<keyword evidence="4 15" id="KW-0493">Microtubule</keyword>
<keyword evidence="3" id="KW-0132">Cell division</keyword>
<dbReference type="GO" id="GO:0007019">
    <property type="term" value="P:microtubule depolymerization"/>
    <property type="evidence" value="ECO:0007669"/>
    <property type="project" value="TreeGrafter"/>
</dbReference>
<feature type="region of interest" description="Disordered" evidence="16">
    <location>
        <begin position="71"/>
        <end position="161"/>
    </location>
</feature>
<evidence type="ECO:0000256" key="11">
    <source>
        <dbReference type="ARBA" id="ARBA00023212"/>
    </source>
</evidence>
<dbReference type="AlphaFoldDB" id="A0AA39IFN2"/>
<evidence type="ECO:0000256" key="10">
    <source>
        <dbReference type="ARBA" id="ARBA00023175"/>
    </source>
</evidence>
<dbReference type="CDD" id="cd01367">
    <property type="entry name" value="KISc_KIF2_like"/>
    <property type="match status" value="1"/>
</dbReference>
<dbReference type="GO" id="GO:0000922">
    <property type="term" value="C:spindle pole"/>
    <property type="evidence" value="ECO:0007669"/>
    <property type="project" value="UniProtKB-SubCell"/>
</dbReference>
<dbReference type="GO" id="GO:0005828">
    <property type="term" value="C:kinetochore microtubule"/>
    <property type="evidence" value="ECO:0007669"/>
    <property type="project" value="UniProtKB-ARBA"/>
</dbReference>
<dbReference type="GO" id="GO:0008017">
    <property type="term" value="F:microtubule binding"/>
    <property type="evidence" value="ECO:0007669"/>
    <property type="project" value="InterPro"/>
</dbReference>
<evidence type="ECO:0000256" key="3">
    <source>
        <dbReference type="ARBA" id="ARBA00022618"/>
    </source>
</evidence>
<gene>
    <name evidence="18" type="ORF">QR680_008172</name>
</gene>
<feature type="compositionally biased region" description="Pro residues" evidence="16">
    <location>
        <begin position="129"/>
        <end position="142"/>
    </location>
</feature>
<feature type="compositionally biased region" description="Pro residues" evidence="16">
    <location>
        <begin position="91"/>
        <end position="106"/>
    </location>
</feature>
<dbReference type="InterPro" id="IPR027640">
    <property type="entry name" value="Kinesin-like_fam"/>
</dbReference>
<evidence type="ECO:0000256" key="7">
    <source>
        <dbReference type="ARBA" id="ARBA00022829"/>
    </source>
</evidence>
<dbReference type="EMBL" id="JAUCMV010000001">
    <property type="protein sequence ID" value="KAK0423490.1"/>
    <property type="molecule type" value="Genomic_DNA"/>
</dbReference>
<keyword evidence="12" id="KW-0131">Cell cycle</keyword>
<feature type="binding site" evidence="14">
    <location>
        <begin position="367"/>
        <end position="374"/>
    </location>
    <ligand>
        <name>ATP</name>
        <dbReference type="ChEBI" id="CHEBI:30616"/>
    </ligand>
</feature>
<dbReference type="FunFam" id="3.40.850.10:FF:000012">
    <property type="entry name" value="Kinesin-like protein"/>
    <property type="match status" value="1"/>
</dbReference>
<dbReference type="InterPro" id="IPR036961">
    <property type="entry name" value="Kinesin_motor_dom_sf"/>
</dbReference>
<proteinExistence type="inferred from homology"/>
<protein>
    <recommendedName>
        <fullName evidence="15">Kinesin-like protein</fullName>
    </recommendedName>
</protein>
<dbReference type="SUPFAM" id="SSF52540">
    <property type="entry name" value="P-loop containing nucleoside triphosphate hydrolases"/>
    <property type="match status" value="1"/>
</dbReference>
<evidence type="ECO:0000313" key="18">
    <source>
        <dbReference type="EMBL" id="KAK0423490.1"/>
    </source>
</evidence>
<dbReference type="SMART" id="SM00129">
    <property type="entry name" value="KISc"/>
    <property type="match status" value="1"/>
</dbReference>
<dbReference type="InterPro" id="IPR001752">
    <property type="entry name" value="Kinesin_motor_dom"/>
</dbReference>
<keyword evidence="11" id="KW-0206">Cytoskeleton</keyword>
<dbReference type="Gene3D" id="3.40.850.10">
    <property type="entry name" value="Kinesin motor domain"/>
    <property type="match status" value="1"/>
</dbReference>
<evidence type="ECO:0000256" key="4">
    <source>
        <dbReference type="ARBA" id="ARBA00022701"/>
    </source>
</evidence>
<dbReference type="PANTHER" id="PTHR47971:SF8">
    <property type="entry name" value="KINESIN-LIKE PROTEIN"/>
    <property type="match status" value="1"/>
</dbReference>
<keyword evidence="7" id="KW-0159">Chromosome partition</keyword>
<dbReference type="PROSITE" id="PS00411">
    <property type="entry name" value="KINESIN_MOTOR_1"/>
    <property type="match status" value="1"/>
</dbReference>
<dbReference type="GO" id="GO:0007059">
    <property type="term" value="P:chromosome segregation"/>
    <property type="evidence" value="ECO:0007669"/>
    <property type="project" value="UniProtKB-KW"/>
</dbReference>
<evidence type="ECO:0000313" key="19">
    <source>
        <dbReference type="Proteomes" id="UP001175271"/>
    </source>
</evidence>
<feature type="region of interest" description="Disordered" evidence="16">
    <location>
        <begin position="188"/>
        <end position="213"/>
    </location>
</feature>
<evidence type="ECO:0000256" key="1">
    <source>
        <dbReference type="ARBA" id="ARBA00004647"/>
    </source>
</evidence>
<evidence type="ECO:0000256" key="12">
    <source>
        <dbReference type="ARBA" id="ARBA00023306"/>
    </source>
</evidence>
<sequence>MAARIENGIYVDIRRSDGRVHNAIVTGFNKETSFVSVEWFEDGETKGKEIALKTLYDTNPTLKGELPVKKKIPRRNSKASHDRDLTTTMIAPPPSQIPTNGIPPRPQQRTVSNLPVRQATERKTQHHAPLPPPAPAPAPVPVAAPEVEPEKPKMRNTRGVAAVQPVAKPEVDEVEHTVVTTKRIRQSLPVRQPETRTKASTPTNGRKSSLPGYQDKIGQARAERRANHEEKKKMREHQMNIDPGNKNWQFLSMIREYQNKVDFKTLSMSDLTSIDGRIIVCVRKRPMNKSEIHSQEVEVVTIPNKDHIVIHRPDVKYDLTKSIDNQTFRFDCVFDENVDNDMVYRFTAQPLVNTLFDGGHATVFAYGQTGSGKTHTMGGEFRGKEQDASNGLYAFTAADVFRLLRSRQYRHLNLHVHCSFFELYGDRTFDLLAKGEKKYLRVLEDGHGKVNVVGLEEVTVEDESDVIKLIRSGSKNRFAGKTSANACSSRSHAIFQIILRGKDKKLHGKYSIVDLAGSERGADTTTSDAKTRLEGAAINTSLLALKECIRAMNAKQDRAPFRQSKLTLVLRDSFVHEKSRTCMIAMISPGMSSCEHSLNTLHYANRVKELGVEDGTIAKPIDAGEFMTVNNENEPDLSRATIESEINANEGIILDKTLDLVDALSLYKKKFLELAEMASQADYDMDSFATRMKTNLSSMKKEIFGMVSQMETHVNDFTSELQSERELLKRR</sequence>
<evidence type="ECO:0000256" key="15">
    <source>
        <dbReference type="RuleBase" id="RU000394"/>
    </source>
</evidence>
<evidence type="ECO:0000256" key="6">
    <source>
        <dbReference type="ARBA" id="ARBA00022776"/>
    </source>
</evidence>
<name>A0AA39IFN2_9BILA</name>